<dbReference type="EMBL" id="CP114203">
    <property type="protein sequence ID" value="WAU04627.1"/>
    <property type="molecule type" value="Genomic_DNA"/>
</dbReference>
<name>A0ABY7J3F4_STRNI</name>
<protein>
    <submittedName>
        <fullName evidence="2">Uncharacterized protein</fullName>
    </submittedName>
</protein>
<feature type="region of interest" description="Disordered" evidence="1">
    <location>
        <begin position="1"/>
        <end position="36"/>
    </location>
</feature>
<feature type="compositionally biased region" description="Basic and acidic residues" evidence="1">
    <location>
        <begin position="1"/>
        <end position="14"/>
    </location>
</feature>
<evidence type="ECO:0000313" key="2">
    <source>
        <dbReference type="EMBL" id="WAU04627.1"/>
    </source>
</evidence>
<dbReference type="RefSeq" id="WP_274738130.1">
    <property type="nucleotide sequence ID" value="NZ_CP114203.1"/>
</dbReference>
<gene>
    <name evidence="2" type="ORF">STRNI_002912</name>
</gene>
<sequence length="67" mass="7680">MPHARPAEEIRGALDDAANGTEAAEHHNKKAYIEKKAYNEHDRRAGRAALNEECDVRRRLRKALHYS</sequence>
<organism evidence="2 3">
    <name type="scientific">Streptomyces nigrescens</name>
    <dbReference type="NCBI Taxonomy" id="1920"/>
    <lineage>
        <taxon>Bacteria</taxon>
        <taxon>Bacillati</taxon>
        <taxon>Actinomycetota</taxon>
        <taxon>Actinomycetes</taxon>
        <taxon>Kitasatosporales</taxon>
        <taxon>Streptomycetaceae</taxon>
        <taxon>Streptomyces</taxon>
    </lineage>
</organism>
<dbReference type="Proteomes" id="UP001210169">
    <property type="component" value="Chromosome"/>
</dbReference>
<feature type="compositionally biased region" description="Basic and acidic residues" evidence="1">
    <location>
        <begin position="23"/>
        <end position="36"/>
    </location>
</feature>
<proteinExistence type="predicted"/>
<dbReference type="GeneID" id="301332083"/>
<evidence type="ECO:0000256" key="1">
    <source>
        <dbReference type="SAM" id="MobiDB-lite"/>
    </source>
</evidence>
<keyword evidence="3" id="KW-1185">Reference proteome</keyword>
<evidence type="ECO:0000313" key="3">
    <source>
        <dbReference type="Proteomes" id="UP001210169"/>
    </source>
</evidence>
<accession>A0ABY7J3F4</accession>
<reference evidence="2 3" key="1">
    <citation type="submission" date="2022-12" db="EMBL/GenBank/DDBJ databases">
        <authorList>
            <person name="Ruckert C."/>
            <person name="Busche T."/>
            <person name="Kalinowski J."/>
            <person name="Wittmann C."/>
        </authorList>
    </citation>
    <scope>NUCLEOTIDE SEQUENCE [LARGE SCALE GENOMIC DNA]</scope>
    <source>
        <strain evidence="2 3">DSM 40276</strain>
    </source>
</reference>